<dbReference type="EMBL" id="CM020620">
    <property type="protein sequence ID" value="KAK1867836.1"/>
    <property type="molecule type" value="Genomic_DNA"/>
</dbReference>
<comment type="caution">
    <text evidence="1">The sequence shown here is derived from an EMBL/GenBank/DDBJ whole genome shotgun (WGS) entry which is preliminary data.</text>
</comment>
<evidence type="ECO:0000313" key="1">
    <source>
        <dbReference type="EMBL" id="KAK1867836.1"/>
    </source>
</evidence>
<name>A0ACC3CCV9_PYRYE</name>
<dbReference type="Proteomes" id="UP000798662">
    <property type="component" value="Chromosome 3"/>
</dbReference>
<protein>
    <submittedName>
        <fullName evidence="1">Uncharacterized protein</fullName>
    </submittedName>
</protein>
<proteinExistence type="predicted"/>
<gene>
    <name evidence="1" type="ORF">I4F81_010334</name>
</gene>
<evidence type="ECO:0000313" key="2">
    <source>
        <dbReference type="Proteomes" id="UP000798662"/>
    </source>
</evidence>
<keyword evidence="2" id="KW-1185">Reference proteome</keyword>
<organism evidence="1 2">
    <name type="scientific">Pyropia yezoensis</name>
    <name type="common">Susabi-nori</name>
    <name type="synonym">Porphyra yezoensis</name>
    <dbReference type="NCBI Taxonomy" id="2788"/>
    <lineage>
        <taxon>Eukaryota</taxon>
        <taxon>Rhodophyta</taxon>
        <taxon>Bangiophyceae</taxon>
        <taxon>Bangiales</taxon>
        <taxon>Bangiaceae</taxon>
        <taxon>Pyropia</taxon>
    </lineage>
</organism>
<accession>A0ACC3CCV9</accession>
<sequence length="86" mass="8748">MLRPHEALAELTVCSTRVGYGLVAVVIGGGMDGFPALTSLAVGSCAVSAALASRMKREVLSLSRRGTPHTTPVPDATARAACLADP</sequence>
<reference evidence="1" key="1">
    <citation type="submission" date="2019-11" db="EMBL/GenBank/DDBJ databases">
        <title>Nori genome reveals adaptations in red seaweeds to the harsh intertidal environment.</title>
        <authorList>
            <person name="Wang D."/>
            <person name="Mao Y."/>
        </authorList>
    </citation>
    <scope>NUCLEOTIDE SEQUENCE</scope>
    <source>
        <tissue evidence="1">Gametophyte</tissue>
    </source>
</reference>